<feature type="compositionally biased region" description="Low complexity" evidence="1">
    <location>
        <begin position="1644"/>
        <end position="1657"/>
    </location>
</feature>
<feature type="compositionally biased region" description="Low complexity" evidence="1">
    <location>
        <begin position="1126"/>
        <end position="1145"/>
    </location>
</feature>
<feature type="compositionally biased region" description="Acidic residues" evidence="1">
    <location>
        <begin position="2232"/>
        <end position="2257"/>
    </location>
</feature>
<feature type="compositionally biased region" description="Gly residues" evidence="1">
    <location>
        <begin position="774"/>
        <end position="785"/>
    </location>
</feature>
<feature type="region of interest" description="Disordered" evidence="1">
    <location>
        <begin position="2666"/>
        <end position="2701"/>
    </location>
</feature>
<gene>
    <name evidence="2" type="ORF">Q4I31_000753</name>
</gene>
<feature type="region of interest" description="Disordered" evidence="1">
    <location>
        <begin position="1175"/>
        <end position="1201"/>
    </location>
</feature>
<name>A0AAW3AYA0_9TRYP</name>
<feature type="compositionally biased region" description="Low complexity" evidence="1">
    <location>
        <begin position="135"/>
        <end position="163"/>
    </location>
</feature>
<dbReference type="Proteomes" id="UP001500131">
    <property type="component" value="Unassembled WGS sequence"/>
</dbReference>
<proteinExistence type="predicted"/>
<dbReference type="InterPro" id="IPR021304">
    <property type="entry name" value="Adeno_L4-33K/L4-22K"/>
</dbReference>
<dbReference type="GO" id="GO:0019073">
    <property type="term" value="P:viral DNA genome packaging"/>
    <property type="evidence" value="ECO:0007669"/>
    <property type="project" value="InterPro"/>
</dbReference>
<feature type="region of interest" description="Disordered" evidence="1">
    <location>
        <begin position="771"/>
        <end position="801"/>
    </location>
</feature>
<feature type="region of interest" description="Disordered" evidence="1">
    <location>
        <begin position="1501"/>
        <end position="1524"/>
    </location>
</feature>
<feature type="compositionally biased region" description="Low complexity" evidence="1">
    <location>
        <begin position="2672"/>
        <end position="2689"/>
    </location>
</feature>
<feature type="compositionally biased region" description="Low complexity" evidence="1">
    <location>
        <begin position="1180"/>
        <end position="1195"/>
    </location>
</feature>
<accession>A0AAW3AYA0</accession>
<keyword evidence="3" id="KW-1185">Reference proteome</keyword>
<feature type="compositionally biased region" description="Acidic residues" evidence="1">
    <location>
        <begin position="2423"/>
        <end position="2432"/>
    </location>
</feature>
<feature type="compositionally biased region" description="Polar residues" evidence="1">
    <location>
        <begin position="59"/>
        <end position="68"/>
    </location>
</feature>
<comment type="caution">
    <text evidence="2">The sequence shown here is derived from an EMBL/GenBank/DDBJ whole genome shotgun (WGS) entry which is preliminary data.</text>
</comment>
<feature type="compositionally biased region" description="Low complexity" evidence="1">
    <location>
        <begin position="1099"/>
        <end position="1111"/>
    </location>
</feature>
<feature type="compositionally biased region" description="Low complexity" evidence="1">
    <location>
        <begin position="179"/>
        <end position="189"/>
    </location>
</feature>
<evidence type="ECO:0000313" key="3">
    <source>
        <dbReference type="Proteomes" id="UP001500131"/>
    </source>
</evidence>
<feature type="region of interest" description="Disordered" evidence="1">
    <location>
        <begin position="1283"/>
        <end position="1308"/>
    </location>
</feature>
<feature type="region of interest" description="Disordered" evidence="1">
    <location>
        <begin position="2232"/>
        <end position="2323"/>
    </location>
</feature>
<organism evidence="2 3">
    <name type="scientific">Leishmania lindenbergi</name>
    <dbReference type="NCBI Taxonomy" id="651832"/>
    <lineage>
        <taxon>Eukaryota</taxon>
        <taxon>Discoba</taxon>
        <taxon>Euglenozoa</taxon>
        <taxon>Kinetoplastea</taxon>
        <taxon>Metakinetoplastina</taxon>
        <taxon>Trypanosomatida</taxon>
        <taxon>Trypanosomatidae</taxon>
        <taxon>Leishmaniinae</taxon>
        <taxon>Leishmania</taxon>
    </lineage>
</organism>
<dbReference type="EMBL" id="JBAMZK010000003">
    <property type="protein sequence ID" value="KAL0513740.1"/>
    <property type="molecule type" value="Genomic_DNA"/>
</dbReference>
<feature type="region of interest" description="Disordered" evidence="1">
    <location>
        <begin position="2738"/>
        <end position="2757"/>
    </location>
</feature>
<feature type="region of interest" description="Disordered" evidence="1">
    <location>
        <begin position="1016"/>
        <end position="1037"/>
    </location>
</feature>
<feature type="compositionally biased region" description="Low complexity" evidence="1">
    <location>
        <begin position="1664"/>
        <end position="1674"/>
    </location>
</feature>
<feature type="compositionally biased region" description="Basic and acidic residues" evidence="1">
    <location>
        <begin position="472"/>
        <end position="483"/>
    </location>
</feature>
<feature type="region of interest" description="Disordered" evidence="1">
    <location>
        <begin position="1081"/>
        <end position="1111"/>
    </location>
</feature>
<feature type="region of interest" description="Disordered" evidence="1">
    <location>
        <begin position="2813"/>
        <end position="2836"/>
    </location>
</feature>
<feature type="region of interest" description="Disordered" evidence="1">
    <location>
        <begin position="1694"/>
        <end position="1713"/>
    </location>
</feature>
<protein>
    <recommendedName>
        <fullName evidence="4">Protein kinase</fullName>
    </recommendedName>
</protein>
<feature type="region of interest" description="Disordered" evidence="1">
    <location>
        <begin position="1633"/>
        <end position="1678"/>
    </location>
</feature>
<feature type="compositionally biased region" description="Polar residues" evidence="1">
    <location>
        <begin position="2310"/>
        <end position="2322"/>
    </location>
</feature>
<feature type="region of interest" description="Disordered" evidence="1">
    <location>
        <begin position="1126"/>
        <end position="1149"/>
    </location>
</feature>
<feature type="compositionally biased region" description="Basic and acidic residues" evidence="1">
    <location>
        <begin position="1796"/>
        <end position="1810"/>
    </location>
</feature>
<feature type="compositionally biased region" description="Polar residues" evidence="1">
    <location>
        <begin position="1089"/>
        <end position="1098"/>
    </location>
</feature>
<feature type="region of interest" description="Disordered" evidence="1">
    <location>
        <begin position="709"/>
        <end position="741"/>
    </location>
</feature>
<feature type="compositionally biased region" description="Polar residues" evidence="1">
    <location>
        <begin position="1811"/>
        <end position="1827"/>
    </location>
</feature>
<feature type="compositionally biased region" description="Polar residues" evidence="1">
    <location>
        <begin position="164"/>
        <end position="174"/>
    </location>
</feature>
<feature type="region of interest" description="Disordered" evidence="1">
    <location>
        <begin position="2420"/>
        <end position="2439"/>
    </location>
</feature>
<feature type="region of interest" description="Disordered" evidence="1">
    <location>
        <begin position="38"/>
        <end position="69"/>
    </location>
</feature>
<feature type="compositionally biased region" description="Basic and acidic residues" evidence="1">
    <location>
        <begin position="1775"/>
        <end position="1784"/>
    </location>
</feature>
<evidence type="ECO:0000256" key="1">
    <source>
        <dbReference type="SAM" id="MobiDB-lite"/>
    </source>
</evidence>
<dbReference type="Pfam" id="PF11081">
    <property type="entry name" value="Adeno_L433K_22K"/>
    <property type="match status" value="1"/>
</dbReference>
<sequence>MSSLAPSSFTGPPTGSFQVLWPPRDDVIAAPLGTVPVDFSSPLPVPLSTRGDEPDSVSRAGTGSSSTFDGPFSPLAMVGVMHRGSTGSGSGVGAGVLRGLLTPAGSFTAAHQQARYPPRQWQARSTSPSAAVRNPPSSSLSSSAAATGAPPAAATTTSGIASPQSRNPGSSSHGIQDDSAAPPRSSRASLRWMVEEPTHTGGREMAGTLAATLGQVNASDGSGDCSAAMQPSSAQLTLAATVNSSVPPYTSRVWQASTTPPFQYPPQAPCTGHGADCIGTGGISGERTASPLPSSVAAGTAALSGAAEGTAPRSCVPVMLPTSSSLSSSSLLMRPPSHAGLLAAAPTAGSLPMTSIKRIATGAGAVGVSNAVACAIPSLCNASVARLRHSYPEARAAAAELADGQQQQQNCQLQEHIGVAVDVSAVVGSCEGNDGTGNNRSHRQSRPRGLVSASSHAFRARQQEPSPQLAESGKHVDGEEKSKPAHQSLWLSHDDSEISVLGPSSSAPGAFSMDCGRDREAPPFVAARSWSSSLTESSSRSPLAASVAQLHGCHTASTAAALGFSTQTPPLALVTVPSAATSTAPLAPPALPSWKRGKLRRLAAPSLGGAGLFGLKLPPTVSAAASIIQGRSPRTPRSQRESHLMSQMRVALIDARSVRNHLEELRALLPKHRSGPAGATTVQDISGSIAGNSESAEATYRATAAAAVDTGDAQHTGPSGVADVRAGDDDEAGGVDNILNSSDDPVGIVDWTTAMSPASFSLRQKVLRDKKTDGIGGGGGGGGGSNILQARASDGKASSQLPCSQGLHWNGSDVDGDGNNDGDGSPAATFNVRGLYTSSLNGYRHQRLTRLTEQHLKSLWLGISAVAKSVCGVAVEDCARMALAQGQAPMDEQALGSPCERGAAMSAVAPSLANSSFGAALQQLRSATPPSPPSTAVTASPTPCDPPKPSSAAVSAQDGEATTAKNASSGASKPLLSEDPPDSTPSFHFSGPALAAAPAERRTLACGEQAPTTAATIRRLGGPMRGNPSSGSHRDTQHRCFDEAELLDSVSAGGNSSAPSSLLGHTAVLATAANGSPTIFTGDEEGSRMSFSSSTAVPTSLARRTSASPSTSTALAQCTYSDCYRSGDSNSSSHHHSTTSPTSLSKWRNTSPSGTIYIHNTMTSLSSAETMTSVLDDVPSSSGSRMHNSSSSSSARGGGGGYAVGTAGSALSGLPRPAIPTTATTGGGGQSLYTLPSTLLPLPPLQQGSLSQLAPSTRIGGAAPPNNYRPPPVATVTHLSPPLHQPLAHGGTAPTSAPPTAAPHHSPSSAWYSEVGVDGGAADISSSCPLTAGTSGSMWMLPLPSPVPPPPPVAVHRGTTAAAASGGASRVSGVVPTVPSASSTSYGAANSGAGGGASALQRPCARSSGVVPATPFTSPPSATSTPTLLFAMPSPPVKAPFIKVQREEVAADTTPDLDSNARASIAPCAAAVVTAAVSASGTAIHAQGECCGRAPASSALPLTGHERPGEIGMEARSGTAPPPSSAAAAAVVMVAQDEMSRAPHNVGAAATLPPAIAFSHDTRIEGERSDVPPTYGSMELIACERHGSDDIPTPSGAALVMMPDSLLPRQSGADTCTYSPVLRSAATGTAATSALSADGDNQLEASSEGDGADAAGKASHKLPAHAASEGAARAGKVSREDVIDGAGASSGFSNAYESAASPPSLPQRQSERGAVSAAAHPCVAPARGLSFSYATILASRAEAASAVATTMTVAEACISSSAPSATPPPPPRAEPQPRHRDDGRSSPPPMPTSDSALHDLRGGEDADQTVKRSSSNIVVGSALQTPPQVALPGAPTKDRSLHAVPQWAQLHPPQTPTSTTTSLETRSADSAGVLWMQTGDEEEVNAMSALACATSLPVHPSISVTDERESCPPPSLPTLTELIHTEVVHSTPATEAELREGATLAKQFKGEESAADTPSSMVPFPTLQSWAAHVGRHAGVCISSAAAALDVEQSEALTTSLQLSGSVCMPAYADRYTGEDCGGASEAKEAKGDVATDEATARDSEDGRDLLSFYVNIDAHDLPSPSQCASARQQALQQQQYHQHQLMQTWSSILTISSSGHSAATASSLRTTLTSVTLSASMAALGSRLNTSSTMTSGSSTALPSVAETILGISVAAGGGGDVGTACDMDFDAPCLSTTFNSTFTSTARTQHVLSRLKPLPHLSPPQNYPFPLLGVSSPYVLDYRGFEEDVDDVDTDSYTQDTDDTDLLGADPEFEDEGRHRTETPVCGEASGGGSAYDDSGVEDRGAVAKSAASPSQCHEDGKVGVEASPTQPLPESSTSEAKPFTTLAGSTAVAVAGASGQCGAAAPTRHDRSSRGGRSGVSSHAIRTAALESQALPAAPFPEGASLLTATADDGGAGGASAYAVVTSRAALVQASRAIEEDKDEDDNTTEDGTSSAHLSMRSLGVPMAQLPAPVGADSTTTAADTVNTLVGKGEANTILEGRGDPLGMDKGIRMATAMTPSAQAACDVESSELEDAASVVMVEVTREPTEEAPRVGAVTFLVAAAAAAPIALLQTSPSPSSSSSDAHATPVRCSHESQSRCPPPALLVSAPIDRVRVDTAALSPSAGKEKPKKRHDGDRRAADASAVLSGASLETGGALPITSTPLAVTTALRATGASGSDDLIPCLPPEAASSAAPARAPSTIPLEPRERPSPPLPQTRFSLPSYYLAQCEDGLADVAGSLHRWHAETSAFFPETETASPPCRTHGRRNGSSGGASHLYLSISALARRRAQQRAFYNGAGLSGSAALPPMKATAVDMLSSASAMPVLPSRVSATPDDTEKAATSPTLSSAAAGATHNDRLLGSMVRALWLTGGGDDGGGAC</sequence>
<evidence type="ECO:0000313" key="2">
    <source>
        <dbReference type="EMBL" id="KAL0513740.1"/>
    </source>
</evidence>
<feature type="region of interest" description="Disordered" evidence="1">
    <location>
        <begin position="1759"/>
        <end position="1838"/>
    </location>
</feature>
<feature type="region of interest" description="Disordered" evidence="1">
    <location>
        <begin position="109"/>
        <end position="189"/>
    </location>
</feature>
<evidence type="ECO:0008006" key="4">
    <source>
        <dbReference type="Google" id="ProtNLM"/>
    </source>
</evidence>
<reference evidence="2 3" key="1">
    <citation type="submission" date="2024-02" db="EMBL/GenBank/DDBJ databases">
        <title>FIRST GENOME SEQUENCES OF Leishmania (Viannia) shawi, Leishmania (Viannia) lindenbergi AND Leishmania (Viannia) utingensis.</title>
        <authorList>
            <person name="Resadore F."/>
            <person name="Custodio M.G.F."/>
            <person name="Boite M.C."/>
            <person name="Cupolillo E."/>
            <person name="Ferreira G.E.M."/>
        </authorList>
    </citation>
    <scope>NUCLEOTIDE SEQUENCE [LARGE SCALE GENOMIC DNA]</scope>
    <source>
        <strain evidence="2 3">MHOM/BR/1966/M15733</strain>
    </source>
</reference>
<feature type="region of interest" description="Disordered" evidence="1">
    <location>
        <begin position="432"/>
        <end position="487"/>
    </location>
</feature>
<feature type="region of interest" description="Disordered" evidence="1">
    <location>
        <begin position="2344"/>
        <end position="2365"/>
    </location>
</feature>
<feature type="region of interest" description="Disordered" evidence="1">
    <location>
        <begin position="923"/>
        <end position="995"/>
    </location>
</feature>
<feature type="region of interest" description="Disordered" evidence="1">
    <location>
        <begin position="2603"/>
        <end position="2627"/>
    </location>
</feature>
<feature type="compositionally biased region" description="Low complexity" evidence="1">
    <location>
        <begin position="2825"/>
        <end position="2836"/>
    </location>
</feature>
<feature type="region of interest" description="Disordered" evidence="1">
    <location>
        <begin position="2557"/>
        <end position="2589"/>
    </location>
</feature>
<feature type="compositionally biased region" description="Pro residues" evidence="1">
    <location>
        <begin position="1765"/>
        <end position="1774"/>
    </location>
</feature>